<keyword evidence="12" id="KW-1185">Reference proteome</keyword>
<feature type="compositionally biased region" description="Basic and acidic residues" evidence="9">
    <location>
        <begin position="324"/>
        <end position="352"/>
    </location>
</feature>
<dbReference type="EMBL" id="CP097504">
    <property type="protein sequence ID" value="URD86408.1"/>
    <property type="molecule type" value="Genomic_DNA"/>
</dbReference>
<feature type="region of interest" description="Disordered" evidence="9">
    <location>
        <begin position="129"/>
        <end position="157"/>
    </location>
</feature>
<dbReference type="InterPro" id="IPR013083">
    <property type="entry name" value="Znf_RING/FYVE/PHD"/>
</dbReference>
<feature type="region of interest" description="Disordered" evidence="9">
    <location>
        <begin position="324"/>
        <end position="358"/>
    </location>
</feature>
<evidence type="ECO:0000256" key="1">
    <source>
        <dbReference type="ARBA" id="ARBA00000900"/>
    </source>
</evidence>
<dbReference type="InterPro" id="IPR001841">
    <property type="entry name" value="Znf_RING"/>
</dbReference>
<dbReference type="SMART" id="SM00184">
    <property type="entry name" value="RING"/>
    <property type="match status" value="1"/>
</dbReference>
<keyword evidence="6" id="KW-0833">Ubl conjugation pathway</keyword>
<evidence type="ECO:0000256" key="5">
    <source>
        <dbReference type="ARBA" id="ARBA00022771"/>
    </source>
</evidence>
<evidence type="ECO:0000256" key="4">
    <source>
        <dbReference type="ARBA" id="ARBA00022723"/>
    </source>
</evidence>
<proteinExistence type="predicted"/>
<dbReference type="Gene3D" id="3.30.40.10">
    <property type="entry name" value="Zinc/RING finger domain, C3HC4 (zinc finger)"/>
    <property type="match status" value="1"/>
</dbReference>
<gene>
    <name evidence="11" type="ORF">MUK42_05054</name>
</gene>
<dbReference type="AlphaFoldDB" id="A0A9E7EZP2"/>
<evidence type="ECO:0000313" key="12">
    <source>
        <dbReference type="Proteomes" id="UP001055439"/>
    </source>
</evidence>
<feature type="compositionally biased region" description="Polar residues" evidence="9">
    <location>
        <begin position="134"/>
        <end position="145"/>
    </location>
</feature>
<protein>
    <recommendedName>
        <fullName evidence="2">RING-type E3 ubiquitin transferase</fullName>
        <ecNumber evidence="2">2.3.2.27</ecNumber>
    </recommendedName>
</protein>
<evidence type="ECO:0000256" key="6">
    <source>
        <dbReference type="ARBA" id="ARBA00022786"/>
    </source>
</evidence>
<dbReference type="GO" id="GO:0008270">
    <property type="term" value="F:zinc ion binding"/>
    <property type="evidence" value="ECO:0007669"/>
    <property type="project" value="UniProtKB-KW"/>
</dbReference>
<evidence type="ECO:0000256" key="2">
    <source>
        <dbReference type="ARBA" id="ARBA00012483"/>
    </source>
</evidence>
<dbReference type="Pfam" id="PF13639">
    <property type="entry name" value="zf-RING_2"/>
    <property type="match status" value="1"/>
</dbReference>
<dbReference type="PANTHER" id="PTHR46463">
    <property type="entry name" value="ZINC FINGER, RING/FYVE/PHD-TYPE"/>
    <property type="match status" value="1"/>
</dbReference>
<organism evidence="11 12">
    <name type="scientific">Musa troglodytarum</name>
    <name type="common">fe'i banana</name>
    <dbReference type="NCBI Taxonomy" id="320322"/>
    <lineage>
        <taxon>Eukaryota</taxon>
        <taxon>Viridiplantae</taxon>
        <taxon>Streptophyta</taxon>
        <taxon>Embryophyta</taxon>
        <taxon>Tracheophyta</taxon>
        <taxon>Spermatophyta</taxon>
        <taxon>Magnoliopsida</taxon>
        <taxon>Liliopsida</taxon>
        <taxon>Zingiberales</taxon>
        <taxon>Musaceae</taxon>
        <taxon>Musa</taxon>
    </lineage>
</organism>
<comment type="catalytic activity">
    <reaction evidence="1">
        <text>S-ubiquitinyl-[E2 ubiquitin-conjugating enzyme]-L-cysteine + [acceptor protein]-L-lysine = [E2 ubiquitin-conjugating enzyme]-L-cysteine + N(6)-ubiquitinyl-[acceptor protein]-L-lysine.</text>
        <dbReference type="EC" id="2.3.2.27"/>
    </reaction>
</comment>
<dbReference type="Proteomes" id="UP001055439">
    <property type="component" value="Chromosome 2"/>
</dbReference>
<sequence length="358" mass="40292">MSANPRVDGGEDIIFRPLRCNYAVRGGPSRWDPLQAVNGSFCDSATIHGRDVVNRSCRISRIGKDPRPIKLSSGDNVEDRQPYIGFMGSVLCCLGVDDSEEEEHHRGPVCGLRCLTLRSLSAYDLNPHRERRIQPSSDEASTPASPASPEHDSAAGARCSPDDPTCCASNKASGHLHGRHVSSELDCDGTFNHSAVAHIYAISEDEDVCPTCLEEYRDENPRTTLQCTHHFHMSCIYEWMERSETCPVCCRRRNPNKSKLRHTWRHQLEHGCRWEEEKMLPLAVQVVEHPRRQQAITDPYRKPCSFLPDGGGAPLFNAEVKVDNKKDSDAYSSKERSHNLSRESTCENIEKKKQLRKS</sequence>
<keyword evidence="5 8" id="KW-0863">Zinc-finger</keyword>
<keyword evidence="7" id="KW-0862">Zinc</keyword>
<evidence type="ECO:0000256" key="9">
    <source>
        <dbReference type="SAM" id="MobiDB-lite"/>
    </source>
</evidence>
<evidence type="ECO:0000256" key="3">
    <source>
        <dbReference type="ARBA" id="ARBA00022679"/>
    </source>
</evidence>
<feature type="domain" description="RING-type" evidence="10">
    <location>
        <begin position="209"/>
        <end position="249"/>
    </location>
</feature>
<name>A0A9E7EZP2_9LILI</name>
<dbReference type="PANTHER" id="PTHR46463:SF89">
    <property type="entry name" value="E3 UBIQUITIN-PROTEIN LIGASE RHB1A-RELATED"/>
    <property type="match status" value="1"/>
</dbReference>
<dbReference type="OrthoDB" id="8062037at2759"/>
<dbReference type="EC" id="2.3.2.27" evidence="2"/>
<evidence type="ECO:0000313" key="11">
    <source>
        <dbReference type="EMBL" id="URD86408.1"/>
    </source>
</evidence>
<dbReference type="PROSITE" id="PS50089">
    <property type="entry name" value="ZF_RING_2"/>
    <property type="match status" value="1"/>
</dbReference>
<evidence type="ECO:0000256" key="7">
    <source>
        <dbReference type="ARBA" id="ARBA00022833"/>
    </source>
</evidence>
<reference evidence="11" key="1">
    <citation type="submission" date="2022-05" db="EMBL/GenBank/DDBJ databases">
        <title>The Musa troglodytarum L. genome provides insights into the mechanism of non-climacteric behaviour and enrichment of carotenoids.</title>
        <authorList>
            <person name="Wang J."/>
        </authorList>
    </citation>
    <scope>NUCLEOTIDE SEQUENCE</scope>
    <source>
        <tissue evidence="11">Leaf</tissue>
    </source>
</reference>
<keyword evidence="4" id="KW-0479">Metal-binding</keyword>
<dbReference type="SUPFAM" id="SSF57850">
    <property type="entry name" value="RING/U-box"/>
    <property type="match status" value="1"/>
</dbReference>
<dbReference type="GO" id="GO:0061630">
    <property type="term" value="F:ubiquitin protein ligase activity"/>
    <property type="evidence" value="ECO:0007669"/>
    <property type="project" value="UniProtKB-EC"/>
</dbReference>
<evidence type="ECO:0000259" key="10">
    <source>
        <dbReference type="PROSITE" id="PS50089"/>
    </source>
</evidence>
<evidence type="ECO:0000256" key="8">
    <source>
        <dbReference type="PROSITE-ProRule" id="PRU00175"/>
    </source>
</evidence>
<keyword evidence="3" id="KW-0808">Transferase</keyword>
<accession>A0A9E7EZP2</accession>